<evidence type="ECO:0000256" key="4">
    <source>
        <dbReference type="ARBA" id="ARBA00023136"/>
    </source>
</evidence>
<feature type="signal peptide" evidence="6">
    <location>
        <begin position="1"/>
        <end position="20"/>
    </location>
</feature>
<dbReference type="RefSeq" id="WP_175479838.1">
    <property type="nucleotide sequence ID" value="NZ_FOHO01000004.1"/>
</dbReference>
<protein>
    <submittedName>
        <fullName evidence="7">Outer membrane protein</fullName>
    </submittedName>
</protein>
<dbReference type="Proteomes" id="UP000199180">
    <property type="component" value="Unassembled WGS sequence"/>
</dbReference>
<evidence type="ECO:0000256" key="2">
    <source>
        <dbReference type="ARBA" id="ARBA00005722"/>
    </source>
</evidence>
<keyword evidence="8" id="KW-1185">Reference proteome</keyword>
<dbReference type="Pfam" id="PF06629">
    <property type="entry name" value="MipA"/>
    <property type="match status" value="1"/>
</dbReference>
<evidence type="ECO:0000256" key="1">
    <source>
        <dbReference type="ARBA" id="ARBA00004442"/>
    </source>
</evidence>
<comment type="similarity">
    <text evidence="2">Belongs to the MipA/OmpV family.</text>
</comment>
<evidence type="ECO:0000313" key="8">
    <source>
        <dbReference type="Proteomes" id="UP000199180"/>
    </source>
</evidence>
<reference evidence="7 8" key="1">
    <citation type="submission" date="2016-10" db="EMBL/GenBank/DDBJ databases">
        <authorList>
            <person name="de Groot N.N."/>
        </authorList>
    </citation>
    <scope>NUCLEOTIDE SEQUENCE [LARGE SCALE GENOMIC DNA]</scope>
    <source>
        <strain evidence="7 8">DSM 17862</strain>
    </source>
</reference>
<dbReference type="GO" id="GO:0009279">
    <property type="term" value="C:cell outer membrane"/>
    <property type="evidence" value="ECO:0007669"/>
    <property type="project" value="UniProtKB-SubCell"/>
</dbReference>
<evidence type="ECO:0000256" key="6">
    <source>
        <dbReference type="SAM" id="SignalP"/>
    </source>
</evidence>
<organism evidence="7 8">
    <name type="scientific">Paracoccus homiensis</name>
    <dbReference type="NCBI Taxonomy" id="364199"/>
    <lineage>
        <taxon>Bacteria</taxon>
        <taxon>Pseudomonadati</taxon>
        <taxon>Pseudomonadota</taxon>
        <taxon>Alphaproteobacteria</taxon>
        <taxon>Rhodobacterales</taxon>
        <taxon>Paracoccaceae</taxon>
        <taxon>Paracoccus</taxon>
    </lineage>
</organism>
<dbReference type="EMBL" id="FOHO01000004">
    <property type="protein sequence ID" value="SET29515.1"/>
    <property type="molecule type" value="Genomic_DNA"/>
</dbReference>
<dbReference type="AlphaFoldDB" id="A0A1I0DD97"/>
<dbReference type="STRING" id="364199.SAMN04489858_10478"/>
<feature type="chain" id="PRO_5011526065" evidence="6">
    <location>
        <begin position="21"/>
        <end position="245"/>
    </location>
</feature>
<name>A0A1I0DD97_9RHOB</name>
<evidence type="ECO:0000256" key="5">
    <source>
        <dbReference type="ARBA" id="ARBA00023237"/>
    </source>
</evidence>
<proteinExistence type="inferred from homology"/>
<keyword evidence="5" id="KW-0998">Cell outer membrane</keyword>
<accession>A0A1I0DD97</accession>
<keyword evidence="3 6" id="KW-0732">Signal</keyword>
<comment type="subcellular location">
    <subcellularLocation>
        <location evidence="1">Cell outer membrane</location>
    </subcellularLocation>
</comment>
<evidence type="ECO:0000256" key="3">
    <source>
        <dbReference type="ARBA" id="ARBA00022729"/>
    </source>
</evidence>
<keyword evidence="4" id="KW-0472">Membrane</keyword>
<sequence length="245" mass="26011">MKLALCLTLGLSALAGAAAAQDFGLSGDRQFSVDLGLGVVGKSTYPGADDAEAQPWIIWKNASFGGTAKEGLSFGGSFGMVGSRDEDDDDALIGLEEIDRAYEIGGKVSYRRGPVNSYVTLRRGFGGHEGLTGEVGAKYRTELSDRVTLWSGLELGYGDDEYNDTYFGVSSDEATAGRAAYSAGGGFNKAAITFEARYDLTENLAVLGEVEYGKLIGDAADSPIVQDEYQPALRLGIVRRFSFGF</sequence>
<dbReference type="PANTHER" id="PTHR38776">
    <property type="entry name" value="MLTA-INTERACTING PROTEIN-RELATED"/>
    <property type="match status" value="1"/>
</dbReference>
<evidence type="ECO:0000313" key="7">
    <source>
        <dbReference type="EMBL" id="SET29515.1"/>
    </source>
</evidence>
<gene>
    <name evidence="7" type="ORF">SAMN04489858_10478</name>
</gene>
<dbReference type="PANTHER" id="PTHR38776:SF1">
    <property type="entry name" value="MLTA-INTERACTING PROTEIN-RELATED"/>
    <property type="match status" value="1"/>
</dbReference>
<dbReference type="InterPro" id="IPR010583">
    <property type="entry name" value="MipA"/>
</dbReference>